<evidence type="ECO:0000259" key="2">
    <source>
        <dbReference type="Pfam" id="PF07589"/>
    </source>
</evidence>
<feature type="signal peptide" evidence="1">
    <location>
        <begin position="1"/>
        <end position="19"/>
    </location>
</feature>
<gene>
    <name evidence="3" type="ORF">NT6N_30410</name>
</gene>
<evidence type="ECO:0000313" key="3">
    <source>
        <dbReference type="EMBL" id="BDS08001.1"/>
    </source>
</evidence>
<dbReference type="NCBIfam" id="TIGR02595">
    <property type="entry name" value="PEP_CTERM"/>
    <property type="match status" value="1"/>
</dbReference>
<organism evidence="3">
    <name type="scientific">Oceaniferula spumae</name>
    <dbReference type="NCBI Taxonomy" id="2979115"/>
    <lineage>
        <taxon>Bacteria</taxon>
        <taxon>Pseudomonadati</taxon>
        <taxon>Verrucomicrobiota</taxon>
        <taxon>Verrucomicrobiia</taxon>
        <taxon>Verrucomicrobiales</taxon>
        <taxon>Verrucomicrobiaceae</taxon>
        <taxon>Oceaniferula</taxon>
    </lineage>
</organism>
<dbReference type="KEGG" id="osu:NT6N_30410"/>
<name>A0AAT9FPS9_9BACT</name>
<dbReference type="AlphaFoldDB" id="A0AAT9FPS9"/>
<dbReference type="InterPro" id="IPR013424">
    <property type="entry name" value="Ice-binding_C"/>
</dbReference>
<sequence>MKPLYLLTSILCSTSMVHAASILTDGEFDLATSGSTTSGSPWTLTVNSPDGTNPAAQFQTGFANANNTGAGGTQAPGTGAGLWIRSFEGDQGGSGEPLANANLSQSVLAPSSGSYQLSFVAGREVNFTAASFGVTLSSSGVAGSATIDLIAATIPDGNLGGAASLNAGGTPFSITLNSVMAGDTLQVSAIMVDGADSQVPGGQSAFLDNFSLVLAPVPEPSSSLLLASSALLLFKRRR</sequence>
<keyword evidence="1" id="KW-0732">Signal</keyword>
<proteinExistence type="predicted"/>
<feature type="domain" description="Ice-binding protein C-terminal" evidence="2">
    <location>
        <begin position="216"/>
        <end position="238"/>
    </location>
</feature>
<dbReference type="EMBL" id="AP026866">
    <property type="protein sequence ID" value="BDS08001.1"/>
    <property type="molecule type" value="Genomic_DNA"/>
</dbReference>
<feature type="chain" id="PRO_5043905299" description="Ice-binding protein C-terminal domain-containing protein" evidence="1">
    <location>
        <begin position="20"/>
        <end position="238"/>
    </location>
</feature>
<protein>
    <recommendedName>
        <fullName evidence="2">Ice-binding protein C-terminal domain-containing protein</fullName>
    </recommendedName>
</protein>
<dbReference type="Pfam" id="PF07589">
    <property type="entry name" value="PEP-CTERM"/>
    <property type="match status" value="1"/>
</dbReference>
<accession>A0AAT9FPS9</accession>
<reference evidence="3" key="1">
    <citation type="submission" date="2024-07" db="EMBL/GenBank/DDBJ databases">
        <title>Complete genome sequence of Verrucomicrobiaceae bacterium NT6N.</title>
        <authorList>
            <person name="Huang C."/>
            <person name="Takami H."/>
            <person name="Hamasaki K."/>
        </authorList>
    </citation>
    <scope>NUCLEOTIDE SEQUENCE</scope>
    <source>
        <strain evidence="3">NT6N</strain>
    </source>
</reference>
<evidence type="ECO:0000256" key="1">
    <source>
        <dbReference type="SAM" id="SignalP"/>
    </source>
</evidence>